<dbReference type="Gene3D" id="3.40.50.720">
    <property type="entry name" value="NAD(P)-binding Rossmann-like Domain"/>
    <property type="match status" value="1"/>
</dbReference>
<feature type="domain" description="NAD-dependent epimerase/dehydratase" evidence="3">
    <location>
        <begin position="5"/>
        <end position="245"/>
    </location>
</feature>
<proteinExistence type="inferred from homology"/>
<dbReference type="Pfam" id="PF01370">
    <property type="entry name" value="Epimerase"/>
    <property type="match status" value="1"/>
</dbReference>
<dbReference type="SUPFAM" id="SSF51735">
    <property type="entry name" value="NAD(P)-binding Rossmann-fold domains"/>
    <property type="match status" value="1"/>
</dbReference>
<reference evidence="4 5" key="1">
    <citation type="submission" date="2024-09" db="EMBL/GenBank/DDBJ databases">
        <authorList>
            <person name="Sun Q."/>
            <person name="Mori K."/>
        </authorList>
    </citation>
    <scope>NUCLEOTIDE SEQUENCE [LARGE SCALE GENOMIC DNA]</scope>
    <source>
        <strain evidence="4 5">NCAIM B.02537</strain>
    </source>
</reference>
<dbReference type="InterPro" id="IPR001509">
    <property type="entry name" value="Epimerase_deHydtase"/>
</dbReference>
<protein>
    <submittedName>
        <fullName evidence="4">NAD-dependent epimerase/dehydratase family protein</fullName>
    </submittedName>
</protein>
<comment type="similarity">
    <text evidence="2">Belongs to the NAD(P)-dependent epimerase/dehydratase family. Dihydroflavonol-4-reductase subfamily.</text>
</comment>
<organism evidence="4 5">
    <name type="scientific">Novosphingobium aquiterrae</name>
    <dbReference type="NCBI Taxonomy" id="624388"/>
    <lineage>
        <taxon>Bacteria</taxon>
        <taxon>Pseudomonadati</taxon>
        <taxon>Pseudomonadota</taxon>
        <taxon>Alphaproteobacteria</taxon>
        <taxon>Sphingomonadales</taxon>
        <taxon>Sphingomonadaceae</taxon>
        <taxon>Novosphingobium</taxon>
    </lineage>
</organism>
<keyword evidence="1" id="KW-0560">Oxidoreductase</keyword>
<name>A0ABV6PHU9_9SPHN</name>
<accession>A0ABV6PHU9</accession>
<evidence type="ECO:0000259" key="3">
    <source>
        <dbReference type="Pfam" id="PF01370"/>
    </source>
</evidence>
<dbReference type="PANTHER" id="PTHR10366">
    <property type="entry name" value="NAD DEPENDENT EPIMERASE/DEHYDRATASE"/>
    <property type="match status" value="1"/>
</dbReference>
<dbReference type="RefSeq" id="WP_379480486.1">
    <property type="nucleotide sequence ID" value="NZ_JBHLTL010000004.1"/>
</dbReference>
<comment type="caution">
    <text evidence="4">The sequence shown here is derived from an EMBL/GenBank/DDBJ whole genome shotgun (WGS) entry which is preliminary data.</text>
</comment>
<sequence length="341" mass="36324">MTGTVFVSGGSGYIAGETIRQLLARGWAVHTSVRSLSREAELRAQLGGTAESLKFFAADLTSDHGWAEAMAGCDAVCHMASPFPSAVPKDENELIVPAREGALRALRFAHAAGIRRFVMTSSAAAIAYGHPPGKSQYDESDWTNIDAPGVQPYIKSKTIAERAARDWVAANAPEMDYCAVCPVAVLGPVASGDFAASIEIVERLLNGSIPAIPNVGFSVVDVRDIADLHIRALEAPAATIHGERFIGSSGPFQKFADVARVLRDNLGPQARKVPSRNMPNWGVRLLAMVMPPARQLLGELGRVRATSSAHAQAVLGWSPRPPEESILDCARSLIEKGVVKV</sequence>
<dbReference type="InterPro" id="IPR050425">
    <property type="entry name" value="NAD(P)_dehydrat-like"/>
</dbReference>
<evidence type="ECO:0000313" key="4">
    <source>
        <dbReference type="EMBL" id="MFC0588972.1"/>
    </source>
</evidence>
<keyword evidence="5" id="KW-1185">Reference proteome</keyword>
<dbReference type="EMBL" id="JBHLTL010000004">
    <property type="protein sequence ID" value="MFC0588972.1"/>
    <property type="molecule type" value="Genomic_DNA"/>
</dbReference>
<evidence type="ECO:0000256" key="1">
    <source>
        <dbReference type="ARBA" id="ARBA00023002"/>
    </source>
</evidence>
<gene>
    <name evidence="4" type="ORF">ACFFF7_06050</name>
</gene>
<dbReference type="InterPro" id="IPR036291">
    <property type="entry name" value="NAD(P)-bd_dom_sf"/>
</dbReference>
<dbReference type="PANTHER" id="PTHR10366:SF564">
    <property type="entry name" value="STEROL-4-ALPHA-CARBOXYLATE 3-DEHYDROGENASE, DECARBOXYLATING"/>
    <property type="match status" value="1"/>
</dbReference>
<dbReference type="Proteomes" id="UP001589943">
    <property type="component" value="Unassembled WGS sequence"/>
</dbReference>
<evidence type="ECO:0000313" key="5">
    <source>
        <dbReference type="Proteomes" id="UP001589943"/>
    </source>
</evidence>
<evidence type="ECO:0000256" key="2">
    <source>
        <dbReference type="ARBA" id="ARBA00023445"/>
    </source>
</evidence>